<evidence type="ECO:0000256" key="1">
    <source>
        <dbReference type="SAM" id="Phobius"/>
    </source>
</evidence>
<keyword evidence="2" id="KW-0808">Transferase</keyword>
<dbReference type="AlphaFoldDB" id="A0A2P6TL87"/>
<name>A0A2P6TL87_CHLSO</name>
<feature type="transmembrane region" description="Helical" evidence="1">
    <location>
        <begin position="122"/>
        <end position="142"/>
    </location>
</feature>
<keyword evidence="3" id="KW-1185">Reference proteome</keyword>
<gene>
    <name evidence="2" type="ORF">C2E21_6482</name>
</gene>
<protein>
    <submittedName>
        <fullName evidence="2">Hybrid sensor histidine kinase response regulator</fullName>
    </submittedName>
</protein>
<evidence type="ECO:0000313" key="3">
    <source>
        <dbReference type="Proteomes" id="UP000239899"/>
    </source>
</evidence>
<keyword evidence="1" id="KW-0812">Transmembrane</keyword>
<dbReference type="EMBL" id="LHPG02000012">
    <property type="protein sequence ID" value="PRW45058.1"/>
    <property type="molecule type" value="Genomic_DNA"/>
</dbReference>
<evidence type="ECO:0000313" key="2">
    <source>
        <dbReference type="EMBL" id="PRW45058.1"/>
    </source>
</evidence>
<accession>A0A2P6TL87</accession>
<proteinExistence type="predicted"/>
<feature type="transmembrane region" description="Helical" evidence="1">
    <location>
        <begin position="57"/>
        <end position="76"/>
    </location>
</feature>
<keyword evidence="2" id="KW-0418">Kinase</keyword>
<keyword evidence="1" id="KW-0472">Membrane</keyword>
<feature type="transmembrane region" description="Helical" evidence="1">
    <location>
        <begin position="219"/>
        <end position="238"/>
    </location>
</feature>
<reference evidence="2 3" key="1">
    <citation type="journal article" date="2018" name="Plant J.">
        <title>Genome sequences of Chlorella sorokiniana UTEX 1602 and Micractinium conductrix SAG 241.80: implications to maltose excretion by a green alga.</title>
        <authorList>
            <person name="Arriola M.B."/>
            <person name="Velmurugan N."/>
            <person name="Zhang Y."/>
            <person name="Plunkett M.H."/>
            <person name="Hondzo H."/>
            <person name="Barney B.M."/>
        </authorList>
    </citation>
    <scope>NUCLEOTIDE SEQUENCE [LARGE SCALE GENOMIC DNA]</scope>
    <source>
        <strain evidence="3">UTEX 1602</strain>
    </source>
</reference>
<feature type="transmembrane region" description="Helical" evidence="1">
    <location>
        <begin position="274"/>
        <end position="295"/>
    </location>
</feature>
<comment type="caution">
    <text evidence="2">The sequence shown here is derived from an EMBL/GenBank/DDBJ whole genome shotgun (WGS) entry which is preliminary data.</text>
</comment>
<dbReference type="Proteomes" id="UP000239899">
    <property type="component" value="Unassembled WGS sequence"/>
</dbReference>
<sequence length="304" mass="32847">MDKLRGLLPSLLSFYGDPSRRAVNERGATLDLGGWQLTATLHALLAVRLWHQERGTGLALFCLSYTVLAVGMAGLIRWRRSVYVKHRELLTSAANAHHTAMLLHLVLRGGLPLFSLHGGRPLRLLGLLAVANSSVLTMIYFTHGRMSLPAMRRLLPLLALQPLARSMPLCRCLLREEGAAAPMHALYQAVAAAHEAPLLPVASLAVVPDLGPLHACLAVNAWLLLAVSVALPLSLLRLMEQRTAAARPPAQHAVAQRAASQLKDMSGVAWPMRAFLGSSLVWCAAELGLLAWQVVGQRALRSTA</sequence>
<keyword evidence="1" id="KW-1133">Transmembrane helix</keyword>
<organism evidence="2 3">
    <name type="scientific">Chlorella sorokiniana</name>
    <name type="common">Freshwater green alga</name>
    <dbReference type="NCBI Taxonomy" id="3076"/>
    <lineage>
        <taxon>Eukaryota</taxon>
        <taxon>Viridiplantae</taxon>
        <taxon>Chlorophyta</taxon>
        <taxon>core chlorophytes</taxon>
        <taxon>Trebouxiophyceae</taxon>
        <taxon>Chlorellales</taxon>
        <taxon>Chlorellaceae</taxon>
        <taxon>Chlorella clade</taxon>
        <taxon>Chlorella</taxon>
    </lineage>
</organism>
<dbReference type="GO" id="GO:0016301">
    <property type="term" value="F:kinase activity"/>
    <property type="evidence" value="ECO:0007669"/>
    <property type="project" value="UniProtKB-KW"/>
</dbReference>